<dbReference type="KEGG" id="mboi:DQF64_00195"/>
<evidence type="ECO:0000313" key="9">
    <source>
        <dbReference type="EMBL" id="UZA03156.1"/>
    </source>
</evidence>
<feature type="transmembrane region" description="Helical" evidence="7">
    <location>
        <begin position="29"/>
        <end position="50"/>
    </location>
</feature>
<dbReference type="Proteomes" id="UP001163283">
    <property type="component" value="Chromosome"/>
</dbReference>
<dbReference type="Proteomes" id="UP001163632">
    <property type="component" value="Chromosome"/>
</dbReference>
<evidence type="ECO:0000256" key="5">
    <source>
        <dbReference type="ARBA" id="ARBA00022989"/>
    </source>
</evidence>
<evidence type="ECO:0000256" key="3">
    <source>
        <dbReference type="ARBA" id="ARBA00022475"/>
    </source>
</evidence>
<dbReference type="EMBL" id="CP087781">
    <property type="protein sequence ID" value="UZA51558.1"/>
    <property type="molecule type" value="Genomic_DNA"/>
</dbReference>
<evidence type="ECO:0000313" key="8">
    <source>
        <dbReference type="EMBL" id="STY90731.1"/>
    </source>
</evidence>
<proteinExistence type="inferred from homology"/>
<accession>A0A1S9ZWR2</accession>
<gene>
    <name evidence="9" type="ORF">LP092_14735</name>
    <name evidence="10" type="ORF">LP129_13955</name>
    <name evidence="8" type="ORF">NCTC9426_00755</name>
</gene>
<reference evidence="9 12" key="2">
    <citation type="journal article" date="2022" name="BMC Microbiol.">
        <title>Whole genome sequencing of Moraxella bovis strains from North America reveals two genotypes with different genetic determinants.</title>
        <authorList>
            <person name="Wynn E.L."/>
            <person name="Hille M.M."/>
            <person name="Loy J.D."/>
            <person name="Schuller G."/>
            <person name="Kuhn K.L."/>
            <person name="Dickey A.M."/>
            <person name="Bono J.L."/>
            <person name="Clawson M.L."/>
        </authorList>
    </citation>
    <scope>NUCLEOTIDE SEQUENCE [LARGE SCALE GENOMIC DNA]</scope>
    <source>
        <strain evidence="9">SAM102599</strain>
        <strain evidence="10 12">SAM57978</strain>
    </source>
</reference>
<comment type="similarity">
    <text evidence="2">Belongs to the UPF0410 family.</text>
</comment>
<protein>
    <submittedName>
        <fullName evidence="9">GlsB/YeaQ/YmgE family stress response membrane protein</fullName>
    </submittedName>
    <submittedName>
        <fullName evidence="8">Transglycosylase associated protein</fullName>
    </submittedName>
</protein>
<dbReference type="Pfam" id="PF04226">
    <property type="entry name" value="Transgly_assoc"/>
    <property type="match status" value="1"/>
</dbReference>
<dbReference type="AlphaFoldDB" id="A0A1S9ZWR2"/>
<evidence type="ECO:0000256" key="2">
    <source>
        <dbReference type="ARBA" id="ARBA00011006"/>
    </source>
</evidence>
<organism evidence="8 11">
    <name type="scientific">Moraxella bovis</name>
    <dbReference type="NCBI Taxonomy" id="476"/>
    <lineage>
        <taxon>Bacteria</taxon>
        <taxon>Pseudomonadati</taxon>
        <taxon>Pseudomonadota</taxon>
        <taxon>Gammaproteobacteria</taxon>
        <taxon>Moraxellales</taxon>
        <taxon>Moraxellaceae</taxon>
        <taxon>Moraxella</taxon>
    </lineage>
</organism>
<dbReference type="Proteomes" id="UP000254133">
    <property type="component" value="Unassembled WGS sequence"/>
</dbReference>
<evidence type="ECO:0000313" key="11">
    <source>
        <dbReference type="Proteomes" id="UP000254133"/>
    </source>
</evidence>
<keyword evidence="13" id="KW-1185">Reference proteome</keyword>
<dbReference type="GO" id="GO:0005886">
    <property type="term" value="C:plasma membrane"/>
    <property type="evidence" value="ECO:0007669"/>
    <property type="project" value="UniProtKB-SubCell"/>
</dbReference>
<name>A0A1S9ZWR2_MORBO</name>
<keyword evidence="4 7" id="KW-0812">Transmembrane</keyword>
<comment type="subcellular location">
    <subcellularLocation>
        <location evidence="1">Cell membrane</location>
        <topology evidence="1">Multi-pass membrane protein</topology>
    </subcellularLocation>
</comment>
<evidence type="ECO:0000313" key="10">
    <source>
        <dbReference type="EMBL" id="UZA51558.1"/>
    </source>
</evidence>
<evidence type="ECO:0000256" key="6">
    <source>
        <dbReference type="ARBA" id="ARBA00023136"/>
    </source>
</evidence>
<dbReference type="EMBL" id="CP087830">
    <property type="protein sequence ID" value="UZA03156.1"/>
    <property type="molecule type" value="Genomic_DNA"/>
</dbReference>
<dbReference type="PANTHER" id="PTHR33884:SF7">
    <property type="entry name" value="BSL8023 PROTEIN"/>
    <property type="match status" value="1"/>
</dbReference>
<dbReference type="InterPro" id="IPR007341">
    <property type="entry name" value="Transgly_assoc"/>
</dbReference>
<keyword evidence="6 7" id="KW-0472">Membrane</keyword>
<evidence type="ECO:0000313" key="12">
    <source>
        <dbReference type="Proteomes" id="UP001163283"/>
    </source>
</evidence>
<sequence length="85" mass="8692">MSIIWTIIVGLVAGLLARAIKPGADSMGWIMTVILGIVGAVVGGFLASVLGMSVEGGFGGLVLSVIGAIIVLFIYEFATGKKRVK</sequence>
<reference evidence="8 11" key="1">
    <citation type="submission" date="2018-06" db="EMBL/GenBank/DDBJ databases">
        <authorList>
            <consortium name="Pathogen Informatics"/>
            <person name="Doyle S."/>
        </authorList>
    </citation>
    <scope>NUCLEOTIDE SEQUENCE [LARGE SCALE GENOMIC DNA]</scope>
    <source>
        <strain evidence="8 11">NCTC9426</strain>
    </source>
</reference>
<evidence type="ECO:0000256" key="4">
    <source>
        <dbReference type="ARBA" id="ARBA00022692"/>
    </source>
</evidence>
<evidence type="ECO:0000256" key="7">
    <source>
        <dbReference type="SAM" id="Phobius"/>
    </source>
</evidence>
<dbReference type="RefSeq" id="WP_078274981.1">
    <property type="nucleotide sequence ID" value="NZ_CP030241.1"/>
</dbReference>
<keyword evidence="5 7" id="KW-1133">Transmembrane helix</keyword>
<dbReference type="GeneID" id="77187250"/>
<evidence type="ECO:0000256" key="1">
    <source>
        <dbReference type="ARBA" id="ARBA00004651"/>
    </source>
</evidence>
<feature type="transmembrane region" description="Helical" evidence="7">
    <location>
        <begin position="57"/>
        <end position="75"/>
    </location>
</feature>
<keyword evidence="3" id="KW-1003">Cell membrane</keyword>
<dbReference type="EMBL" id="UGPZ01000002">
    <property type="protein sequence ID" value="STY90731.1"/>
    <property type="molecule type" value="Genomic_DNA"/>
</dbReference>
<evidence type="ECO:0000313" key="13">
    <source>
        <dbReference type="Proteomes" id="UP001163632"/>
    </source>
</evidence>
<dbReference type="PANTHER" id="PTHR33884">
    <property type="entry name" value="UPF0410 PROTEIN YMGE"/>
    <property type="match status" value="1"/>
</dbReference>